<name>A0A382I308_9ZZZZ</name>
<accession>A0A382I308</accession>
<feature type="non-terminal residue" evidence="1">
    <location>
        <position position="210"/>
    </location>
</feature>
<organism evidence="1">
    <name type="scientific">marine metagenome</name>
    <dbReference type="NCBI Taxonomy" id="408172"/>
    <lineage>
        <taxon>unclassified sequences</taxon>
        <taxon>metagenomes</taxon>
        <taxon>ecological metagenomes</taxon>
    </lineage>
</organism>
<evidence type="ECO:0008006" key="2">
    <source>
        <dbReference type="Google" id="ProtNLM"/>
    </source>
</evidence>
<sequence>MPKVPDYKIIYNWDGAPQGYSEYPQSMEQFLEKTYAVMKNTQVGAHFWSLGGSDVRRWKDGQDKIRNPEKYRSASHFTGSENRLAMYERGEDPHEAMIERGHQLGIDVYASIRMNDNHFSGMQPDEMADSKHQELSDFRREHPEYLIGDRTSEWFALSYDFSIAAVRQHRFDSIKEICELYDWDGVELDWQRHGFHFDEDYGYRFRYTLT</sequence>
<dbReference type="SUPFAM" id="SSF51445">
    <property type="entry name" value="(Trans)glycosidases"/>
    <property type="match status" value="1"/>
</dbReference>
<dbReference type="InterPro" id="IPR017853">
    <property type="entry name" value="GH"/>
</dbReference>
<evidence type="ECO:0000313" key="1">
    <source>
        <dbReference type="EMBL" id="SVB94044.1"/>
    </source>
</evidence>
<dbReference type="AlphaFoldDB" id="A0A382I308"/>
<dbReference type="EMBL" id="UINC01064917">
    <property type="protein sequence ID" value="SVB94044.1"/>
    <property type="molecule type" value="Genomic_DNA"/>
</dbReference>
<protein>
    <recommendedName>
        <fullName evidence="2">Glycosyl hydrolase-like 10 domain-containing protein</fullName>
    </recommendedName>
</protein>
<dbReference type="Gene3D" id="3.20.20.80">
    <property type="entry name" value="Glycosidases"/>
    <property type="match status" value="1"/>
</dbReference>
<reference evidence="1" key="1">
    <citation type="submission" date="2018-05" db="EMBL/GenBank/DDBJ databases">
        <authorList>
            <person name="Lanie J.A."/>
            <person name="Ng W.-L."/>
            <person name="Kazmierczak K.M."/>
            <person name="Andrzejewski T.M."/>
            <person name="Davidsen T.M."/>
            <person name="Wayne K.J."/>
            <person name="Tettelin H."/>
            <person name="Glass J.I."/>
            <person name="Rusch D."/>
            <person name="Podicherti R."/>
            <person name="Tsui H.-C.T."/>
            <person name="Winkler M.E."/>
        </authorList>
    </citation>
    <scope>NUCLEOTIDE SEQUENCE</scope>
</reference>
<gene>
    <name evidence="1" type="ORF">METZ01_LOCUS246898</name>
</gene>
<proteinExistence type="predicted"/>